<dbReference type="EC" id="2.1.1.-" evidence="1"/>
<dbReference type="Proteomes" id="UP001442364">
    <property type="component" value="Unassembled WGS sequence"/>
</dbReference>
<evidence type="ECO:0000313" key="1">
    <source>
        <dbReference type="EMBL" id="MEQ2380037.1"/>
    </source>
</evidence>
<name>A0ABV1BWB3_9FIRM</name>
<accession>A0ABV1BWB3</accession>
<dbReference type="RefSeq" id="WP_349153708.1">
    <property type="nucleotide sequence ID" value="NZ_JBBMER010000006.1"/>
</dbReference>
<dbReference type="NCBIfam" id="NF038110">
    <property type="entry name" value="Lys_methyl_FliB"/>
    <property type="match status" value="1"/>
</dbReference>
<dbReference type="EMBL" id="JBBMER010000006">
    <property type="protein sequence ID" value="MEQ2380037.1"/>
    <property type="molecule type" value="Genomic_DNA"/>
</dbReference>
<keyword evidence="1" id="KW-0282">Flagellum</keyword>
<keyword evidence="1" id="KW-0969">Cilium</keyword>
<gene>
    <name evidence="1" type="primary">fliB</name>
    <name evidence="1" type="ORF">WMO14_09105</name>
</gene>
<comment type="caution">
    <text evidence="1">The sequence shown here is derived from an EMBL/GenBank/DDBJ whole genome shotgun (WGS) entry which is preliminary data.</text>
</comment>
<keyword evidence="1" id="KW-0808">Transferase</keyword>
<reference evidence="1 2" key="1">
    <citation type="submission" date="2024-03" db="EMBL/GenBank/DDBJ databases">
        <title>Human intestinal bacterial collection.</title>
        <authorList>
            <person name="Pauvert C."/>
            <person name="Hitch T.C.A."/>
            <person name="Clavel T."/>
        </authorList>
    </citation>
    <scope>NUCLEOTIDE SEQUENCE [LARGE SCALE GENOMIC DNA]</scope>
    <source>
        <strain evidence="1 2">CLA-AA-H255</strain>
    </source>
</reference>
<dbReference type="GO" id="GO:0032259">
    <property type="term" value="P:methylation"/>
    <property type="evidence" value="ECO:0007669"/>
    <property type="project" value="UniProtKB-KW"/>
</dbReference>
<proteinExistence type="predicted"/>
<protein>
    <submittedName>
        <fullName evidence="1">Flagellin lysine-N-methylase</fullName>
        <ecNumber evidence="1">2.1.1.-</ecNumber>
    </submittedName>
</protein>
<sequence>MKQRVPFYYNEFGCITSECKDNCCIGGWEIDIDDETYERYNNMTGELKSRILDSITQNEDEEYCFKLCDGKCPMLDDNGLCEIHKNLGEDYLGVVCKQFPRYSEYYGTIKESGIGLACEEAARIILSENRPFSMETAACDEEYEPSSEYDSSFALQIFAAREAVFKILAKESLSIHEKLIVILDMGSKIQQCINTDEYDNIKSVVNDYLKEGIAHTLDETRNLSDSGQFEDISLQQGIRQILYPYEEMEVLNPEWEVILKDIIDSLFEQMSDEEYNILNEEFGTYMVSRAYEYRQLLEYFVFRYFAKSIYDYDFLGKCQMLVTNFFVIRQMDIIRWLDNHREYSFKDRMDVVHIFSRQVEYSEDNIENLYEDFIFDDIFKTDSLIAILWIDSENI</sequence>
<dbReference type="GO" id="GO:0008168">
    <property type="term" value="F:methyltransferase activity"/>
    <property type="evidence" value="ECO:0007669"/>
    <property type="project" value="UniProtKB-KW"/>
</dbReference>
<keyword evidence="1" id="KW-0489">Methyltransferase</keyword>
<evidence type="ECO:0000313" key="2">
    <source>
        <dbReference type="Proteomes" id="UP001442364"/>
    </source>
</evidence>
<organism evidence="1 2">
    <name type="scientific">[Lactobacillus] rogosae</name>
    <dbReference type="NCBI Taxonomy" id="706562"/>
    <lineage>
        <taxon>Bacteria</taxon>
        <taxon>Bacillati</taxon>
        <taxon>Bacillota</taxon>
        <taxon>Clostridia</taxon>
        <taxon>Lachnospirales</taxon>
        <taxon>Lachnospiraceae</taxon>
        <taxon>Lachnospira</taxon>
    </lineage>
</organism>
<keyword evidence="2" id="KW-1185">Reference proteome</keyword>
<keyword evidence="1" id="KW-0966">Cell projection</keyword>